<dbReference type="Pfam" id="PF12736">
    <property type="entry name" value="CABIT"/>
    <property type="match status" value="1"/>
</dbReference>
<feature type="compositionally biased region" description="Polar residues" evidence="1">
    <location>
        <begin position="424"/>
        <end position="438"/>
    </location>
</feature>
<evidence type="ECO:0000313" key="3">
    <source>
        <dbReference type="EMBL" id="KAK3592113.1"/>
    </source>
</evidence>
<reference evidence="3" key="2">
    <citation type="journal article" date="2021" name="Genome Biol. Evol.">
        <title>Developing a high-quality reference genome for a parasitic bivalve with doubly uniparental inheritance (Bivalvia: Unionida).</title>
        <authorList>
            <person name="Smith C.H."/>
        </authorList>
    </citation>
    <scope>NUCLEOTIDE SEQUENCE</scope>
    <source>
        <strain evidence="3">CHS0354</strain>
        <tissue evidence="3">Mantle</tissue>
    </source>
</reference>
<evidence type="ECO:0000256" key="1">
    <source>
        <dbReference type="SAM" id="MobiDB-lite"/>
    </source>
</evidence>
<accession>A0AAE0SI05</accession>
<dbReference type="InterPro" id="IPR025946">
    <property type="entry name" value="CABIT_dom"/>
</dbReference>
<feature type="domain" description="CABIT" evidence="2">
    <location>
        <begin position="25"/>
        <end position="207"/>
    </location>
</feature>
<keyword evidence="4" id="KW-1185">Reference proteome</keyword>
<evidence type="ECO:0000313" key="4">
    <source>
        <dbReference type="Proteomes" id="UP001195483"/>
    </source>
</evidence>
<feature type="compositionally biased region" description="Polar residues" evidence="1">
    <location>
        <begin position="403"/>
        <end position="415"/>
    </location>
</feature>
<comment type="caution">
    <text evidence="3">The sequence shown here is derived from an EMBL/GenBank/DDBJ whole genome shotgun (WGS) entry which is preliminary data.</text>
</comment>
<feature type="region of interest" description="Disordered" evidence="1">
    <location>
        <begin position="369"/>
        <end position="467"/>
    </location>
</feature>
<name>A0AAE0SI05_9BIVA</name>
<reference evidence="3" key="1">
    <citation type="journal article" date="2021" name="Genome Biol. Evol.">
        <title>A High-Quality Reference Genome for a Parasitic Bivalve with Doubly Uniparental Inheritance (Bivalvia: Unionida).</title>
        <authorList>
            <person name="Smith C.H."/>
        </authorList>
    </citation>
    <scope>NUCLEOTIDE SEQUENCE</scope>
    <source>
        <strain evidence="3">CHS0354</strain>
    </source>
</reference>
<feature type="compositionally biased region" description="Basic and acidic residues" evidence="1">
    <location>
        <begin position="390"/>
        <end position="399"/>
    </location>
</feature>
<protein>
    <recommendedName>
        <fullName evidence="2">CABIT domain-containing protein</fullName>
    </recommendedName>
</protein>
<dbReference type="EMBL" id="JAEAOA010001195">
    <property type="protein sequence ID" value="KAK3592113.1"/>
    <property type="molecule type" value="Genomic_DNA"/>
</dbReference>
<proteinExistence type="predicted"/>
<organism evidence="3 4">
    <name type="scientific">Potamilus streckersoni</name>
    <dbReference type="NCBI Taxonomy" id="2493646"/>
    <lineage>
        <taxon>Eukaryota</taxon>
        <taxon>Metazoa</taxon>
        <taxon>Spiralia</taxon>
        <taxon>Lophotrochozoa</taxon>
        <taxon>Mollusca</taxon>
        <taxon>Bivalvia</taxon>
        <taxon>Autobranchia</taxon>
        <taxon>Heteroconchia</taxon>
        <taxon>Palaeoheterodonta</taxon>
        <taxon>Unionida</taxon>
        <taxon>Unionoidea</taxon>
        <taxon>Unionidae</taxon>
        <taxon>Ambleminae</taxon>
        <taxon>Lampsilini</taxon>
        <taxon>Potamilus</taxon>
    </lineage>
</organism>
<sequence length="467" mass="52309">MDVELLSHFSALPISLRMAINESNLPCTLKVHERKTTKDKTHESSKLYRYELPKNTVIKIEKETSLNLAQIRLKCGGHNTELRSEIYIPVGYRGSLIHMSSKPGRKSYNSVAEVGDAFPLCVTVNCDLTTTMMTGRKIQLTKGTRLWVLHIVKDNSNDEQYLSCFTGDKIISLPFGCAGKFVATPVYLRDLENCRLPKTVQMENKVQFSDILSESENEARFLLDSGTTPIEVISFKKTSVYLGFVTQLNTLNGKHILVIPDDFQQLDLELVNLLTSSSPSILKEINDYFFSWTDGIDLECIHDKLFCVDNDPCFIYLKYISQDKGYTCLTEGQMTFAGSEQSLQKDTATPVYANDLLFQTKNIDNVAAGETVDADRTSPIPDLPPRKPRKINEPTKHPFELQAASQQIVSISTDKTSPKEDAKQISTSSIKDTNNSGSVRPKSDGDFDDYLTPISSQRNPSVNKSDN</sequence>
<dbReference type="Proteomes" id="UP001195483">
    <property type="component" value="Unassembled WGS sequence"/>
</dbReference>
<evidence type="ECO:0000259" key="2">
    <source>
        <dbReference type="Pfam" id="PF12736"/>
    </source>
</evidence>
<gene>
    <name evidence="3" type="ORF">CHS0354_019381</name>
</gene>
<dbReference type="AlphaFoldDB" id="A0AAE0SI05"/>
<reference evidence="3" key="3">
    <citation type="submission" date="2023-05" db="EMBL/GenBank/DDBJ databases">
        <authorList>
            <person name="Smith C.H."/>
        </authorList>
    </citation>
    <scope>NUCLEOTIDE SEQUENCE</scope>
    <source>
        <strain evidence="3">CHS0354</strain>
        <tissue evidence="3">Mantle</tissue>
    </source>
</reference>
<feature type="compositionally biased region" description="Polar residues" evidence="1">
    <location>
        <begin position="453"/>
        <end position="467"/>
    </location>
</feature>